<organism evidence="8 9">
    <name type="scientific">Bowmanella pacifica</name>
    <dbReference type="NCBI Taxonomy" id="502051"/>
    <lineage>
        <taxon>Bacteria</taxon>
        <taxon>Pseudomonadati</taxon>
        <taxon>Pseudomonadota</taxon>
        <taxon>Gammaproteobacteria</taxon>
        <taxon>Alteromonadales</taxon>
        <taxon>Alteromonadaceae</taxon>
        <taxon>Bowmanella</taxon>
    </lineage>
</organism>
<keyword evidence="9" id="KW-1185">Reference proteome</keyword>
<keyword evidence="5 7" id="KW-0472">Membrane</keyword>
<dbReference type="GO" id="GO:0009247">
    <property type="term" value="P:glycolipid biosynthetic process"/>
    <property type="evidence" value="ECO:0007669"/>
    <property type="project" value="UniProtKB-ARBA"/>
</dbReference>
<proteinExistence type="predicted"/>
<evidence type="ECO:0000256" key="1">
    <source>
        <dbReference type="ARBA" id="ARBA00004533"/>
    </source>
</evidence>
<evidence type="ECO:0008006" key="10">
    <source>
        <dbReference type="Google" id="ProtNLM"/>
    </source>
</evidence>
<reference evidence="8" key="2">
    <citation type="submission" date="2020-09" db="EMBL/GenBank/DDBJ databases">
        <authorList>
            <person name="Sun Q."/>
            <person name="Zhou Y."/>
        </authorList>
    </citation>
    <scope>NUCLEOTIDE SEQUENCE</scope>
    <source>
        <strain evidence="8">CGMCC 1.7086</strain>
    </source>
</reference>
<name>A0A917YVJ9_9ALTE</name>
<feature type="transmembrane region" description="Helical" evidence="7">
    <location>
        <begin position="23"/>
        <end position="46"/>
    </location>
</feature>
<dbReference type="PIRSF" id="PIRSF028561">
    <property type="entry name" value="Ac_Trasf"/>
    <property type="match status" value="1"/>
</dbReference>
<accession>A0A917YVJ9</accession>
<comment type="caution">
    <text evidence="8">The sequence shown here is derived from an EMBL/GenBank/DDBJ whole genome shotgun (WGS) entry which is preliminary data.</text>
</comment>
<evidence type="ECO:0000313" key="9">
    <source>
        <dbReference type="Proteomes" id="UP000606935"/>
    </source>
</evidence>
<comment type="subcellular location">
    <subcellularLocation>
        <location evidence="1">Cell inner membrane</location>
    </subcellularLocation>
</comment>
<evidence type="ECO:0000256" key="6">
    <source>
        <dbReference type="ARBA" id="ARBA00023315"/>
    </source>
</evidence>
<keyword evidence="7" id="KW-0812">Transmembrane</keyword>
<sequence>MTRTPWYQHKERGSAWGLAFCLWLYRLAGRGVLSLVVYPVILYFFITGGQARRASKAFLRRVYQQGSPALTSYPGNWASFKHFLSFAQAILDKIDVWMGNIRIEQVSYEGYDRFERLLAQKQGAVFIGSHLGNLEVCRALGQSQYPVRINVLVFTAHAPFFNQLLKSLNQDVELNLIQVTQLGPDIAIMLKERVEQGEFVVIMGDRTPVDNPGRTCNVPFLGEPAAFSQGPVILASLLECPVLQLFCMRDGEGFRIIFEDFAEPKLALVRKERQQQLVFWCGRYAQRLAEVAKLYPMQWFNFFDFWQLSPQDKGQSGK</sequence>
<dbReference type="PANTHER" id="PTHR30606:SF9">
    <property type="entry name" value="LIPID A BIOSYNTHESIS LAUROYLTRANSFERASE"/>
    <property type="match status" value="1"/>
</dbReference>
<dbReference type="AlphaFoldDB" id="A0A917YVJ9"/>
<evidence type="ECO:0000256" key="5">
    <source>
        <dbReference type="ARBA" id="ARBA00023136"/>
    </source>
</evidence>
<keyword evidence="6" id="KW-0012">Acyltransferase</keyword>
<keyword evidence="4" id="KW-0808">Transferase</keyword>
<dbReference type="Proteomes" id="UP000606935">
    <property type="component" value="Unassembled WGS sequence"/>
</dbReference>
<dbReference type="InterPro" id="IPR014548">
    <property type="entry name" value="Ac_Trasf"/>
</dbReference>
<keyword evidence="2" id="KW-1003">Cell membrane</keyword>
<dbReference type="GO" id="GO:0005886">
    <property type="term" value="C:plasma membrane"/>
    <property type="evidence" value="ECO:0007669"/>
    <property type="project" value="UniProtKB-SubCell"/>
</dbReference>
<dbReference type="EMBL" id="BMLS01000001">
    <property type="protein sequence ID" value="GGO65915.1"/>
    <property type="molecule type" value="Genomic_DNA"/>
</dbReference>
<dbReference type="Pfam" id="PF03279">
    <property type="entry name" value="Lip_A_acyltrans"/>
    <property type="match status" value="1"/>
</dbReference>
<evidence type="ECO:0000256" key="2">
    <source>
        <dbReference type="ARBA" id="ARBA00022475"/>
    </source>
</evidence>
<evidence type="ECO:0000256" key="4">
    <source>
        <dbReference type="ARBA" id="ARBA00022679"/>
    </source>
</evidence>
<reference evidence="8" key="1">
    <citation type="journal article" date="2014" name="Int. J. Syst. Evol. Microbiol.">
        <title>Complete genome sequence of Corynebacterium casei LMG S-19264T (=DSM 44701T), isolated from a smear-ripened cheese.</title>
        <authorList>
            <consortium name="US DOE Joint Genome Institute (JGI-PGF)"/>
            <person name="Walter F."/>
            <person name="Albersmeier A."/>
            <person name="Kalinowski J."/>
            <person name="Ruckert C."/>
        </authorList>
    </citation>
    <scope>NUCLEOTIDE SEQUENCE</scope>
    <source>
        <strain evidence="8">CGMCC 1.7086</strain>
    </source>
</reference>
<protein>
    <recommendedName>
        <fullName evidence="10">Acyltransferase</fullName>
    </recommendedName>
</protein>
<keyword evidence="7" id="KW-1133">Transmembrane helix</keyword>
<dbReference type="GO" id="GO:0016746">
    <property type="term" value="F:acyltransferase activity"/>
    <property type="evidence" value="ECO:0007669"/>
    <property type="project" value="UniProtKB-KW"/>
</dbReference>
<dbReference type="RefSeq" id="WP_188690838.1">
    <property type="nucleotide sequence ID" value="NZ_BMLS01000001.1"/>
</dbReference>
<keyword evidence="3" id="KW-0997">Cell inner membrane</keyword>
<dbReference type="InterPro" id="IPR004960">
    <property type="entry name" value="LipA_acyltrans"/>
</dbReference>
<evidence type="ECO:0000256" key="7">
    <source>
        <dbReference type="SAM" id="Phobius"/>
    </source>
</evidence>
<dbReference type="CDD" id="cd07984">
    <property type="entry name" value="LPLAT_LABLAT-like"/>
    <property type="match status" value="1"/>
</dbReference>
<dbReference type="PANTHER" id="PTHR30606">
    <property type="entry name" value="LIPID A BIOSYNTHESIS LAUROYL ACYLTRANSFERASE"/>
    <property type="match status" value="1"/>
</dbReference>
<evidence type="ECO:0000313" key="8">
    <source>
        <dbReference type="EMBL" id="GGO65915.1"/>
    </source>
</evidence>
<evidence type="ECO:0000256" key="3">
    <source>
        <dbReference type="ARBA" id="ARBA00022519"/>
    </source>
</evidence>
<gene>
    <name evidence="8" type="ORF">GCM10010982_08870</name>
</gene>